<keyword evidence="8" id="KW-0442">Lipid degradation</keyword>
<dbReference type="SMART" id="SM00023">
    <property type="entry name" value="COLIPASE"/>
    <property type="match status" value="1"/>
</dbReference>
<dbReference type="Gene3D" id="2.10.80.10">
    <property type="entry name" value="Lipase, subunit A"/>
    <property type="match status" value="1"/>
</dbReference>
<comment type="function">
    <text evidence="1">Enterostatin has a biological activity as a satiety signal.</text>
</comment>
<dbReference type="SUPFAM" id="SSF57190">
    <property type="entry name" value="Colipase-like"/>
    <property type="match status" value="2"/>
</dbReference>
<evidence type="ECO:0000256" key="6">
    <source>
        <dbReference type="ARBA" id="ARBA00022729"/>
    </source>
</evidence>
<evidence type="ECO:0000259" key="12">
    <source>
        <dbReference type="Pfam" id="PF01114"/>
    </source>
</evidence>
<evidence type="ECO:0000256" key="1">
    <source>
        <dbReference type="ARBA" id="ARBA00002722"/>
    </source>
</evidence>
<evidence type="ECO:0000256" key="10">
    <source>
        <dbReference type="ARBA" id="ARBA00023157"/>
    </source>
</evidence>
<evidence type="ECO:0000256" key="8">
    <source>
        <dbReference type="ARBA" id="ARBA00022963"/>
    </source>
</evidence>
<keyword evidence="7" id="KW-0222">Digestion</keyword>
<comment type="subunit">
    <text evidence="4">Forms a 1:1 stoichiometric complex with pancreatic lipase.</text>
</comment>
<keyword evidence="6 11" id="KW-0732">Signal</keyword>
<protein>
    <submittedName>
        <fullName evidence="14">Colipase pancreatic</fullName>
    </submittedName>
</protein>
<keyword evidence="5" id="KW-0964">Secreted</keyword>
<feature type="signal peptide" evidence="11">
    <location>
        <begin position="1"/>
        <end position="29"/>
    </location>
</feature>
<dbReference type="PANTHER" id="PTHR10041">
    <property type="entry name" value="COLIPASE"/>
    <property type="match status" value="1"/>
</dbReference>
<evidence type="ECO:0000259" key="13">
    <source>
        <dbReference type="Pfam" id="PF02740"/>
    </source>
</evidence>
<dbReference type="GO" id="GO:0016042">
    <property type="term" value="P:lipid catabolic process"/>
    <property type="evidence" value="ECO:0007669"/>
    <property type="project" value="UniProtKB-KW"/>
</dbReference>
<evidence type="ECO:0000256" key="9">
    <source>
        <dbReference type="ARBA" id="ARBA00023098"/>
    </source>
</evidence>
<dbReference type="InterPro" id="IPR017914">
    <property type="entry name" value="Colipase_C"/>
</dbReference>
<dbReference type="InterPro" id="IPR017915">
    <property type="entry name" value="Colipase_CS"/>
</dbReference>
<feature type="domain" description="Colipase C-terminal" evidence="13">
    <location>
        <begin position="77"/>
        <end position="117"/>
    </location>
</feature>
<keyword evidence="9" id="KW-0443">Lipid metabolism</keyword>
<feature type="chain" id="PRO_5003876647" evidence="11">
    <location>
        <begin position="30"/>
        <end position="130"/>
    </location>
</feature>
<evidence type="ECO:0000256" key="11">
    <source>
        <dbReference type="SAM" id="SignalP"/>
    </source>
</evidence>
<dbReference type="CDD" id="cd23011">
    <property type="entry name" value="CLPS"/>
    <property type="match status" value="1"/>
</dbReference>
<dbReference type="InterPro" id="IPR001981">
    <property type="entry name" value="Colipase"/>
</dbReference>
<evidence type="ECO:0000256" key="2">
    <source>
        <dbReference type="ARBA" id="ARBA00003508"/>
    </source>
</evidence>
<dbReference type="PRINTS" id="PR00128">
    <property type="entry name" value="COLIPASE"/>
</dbReference>
<keyword evidence="10" id="KW-1015">Disulfide bond</keyword>
<reference evidence="14" key="1">
    <citation type="journal article" date="2012" name="PLoS ONE">
        <title>Sequencing and Analysis of Full-Length cDNAs, 5'-ESTs and 3'-ESTs from a Cartilaginous Fish, the Elephant Shark (Callorhinchus milii).</title>
        <authorList>
            <person name="Tan Y.Y."/>
            <person name="Kodzius R."/>
            <person name="Tay B.H."/>
            <person name="Tay A."/>
            <person name="Brenner S."/>
            <person name="Venkatesh B."/>
        </authorList>
    </citation>
    <scope>NUCLEOTIDE SEQUENCE</scope>
    <source>
        <tissue evidence="14">Intestine</tissue>
    </source>
</reference>
<dbReference type="PROSITE" id="PS51342">
    <property type="entry name" value="COLIPASE_2"/>
    <property type="match status" value="1"/>
</dbReference>
<feature type="domain" description="Colipase N-terminal" evidence="12">
    <location>
        <begin position="33"/>
        <end position="70"/>
    </location>
</feature>
<evidence type="ECO:0000256" key="7">
    <source>
        <dbReference type="ARBA" id="ARBA00022757"/>
    </source>
</evidence>
<evidence type="ECO:0000256" key="5">
    <source>
        <dbReference type="ARBA" id="ARBA00022525"/>
    </source>
</evidence>
<dbReference type="PROSITE" id="PS00121">
    <property type="entry name" value="COLIPASE_1"/>
    <property type="match status" value="1"/>
</dbReference>
<dbReference type="GO" id="GO:0008047">
    <property type="term" value="F:enzyme activator activity"/>
    <property type="evidence" value="ECO:0007669"/>
    <property type="project" value="InterPro"/>
</dbReference>
<comment type="subcellular location">
    <subcellularLocation>
        <location evidence="3">Secreted</location>
    </subcellularLocation>
</comment>
<evidence type="ECO:0000313" key="14">
    <source>
        <dbReference type="EMBL" id="AFK11033.1"/>
    </source>
</evidence>
<evidence type="ECO:0000256" key="4">
    <source>
        <dbReference type="ARBA" id="ARBA00011263"/>
    </source>
</evidence>
<dbReference type="Pfam" id="PF02740">
    <property type="entry name" value="Colipase_C"/>
    <property type="match status" value="1"/>
</dbReference>
<dbReference type="EMBL" id="JX052805">
    <property type="protein sequence ID" value="AFK11033.1"/>
    <property type="molecule type" value="mRNA"/>
</dbReference>
<dbReference type="InterPro" id="IPR047576">
    <property type="entry name" value="CLPS_chr"/>
</dbReference>
<dbReference type="GO" id="GO:0035473">
    <property type="term" value="F:lipase binding"/>
    <property type="evidence" value="ECO:0007669"/>
    <property type="project" value="InterPro"/>
</dbReference>
<organism evidence="14">
    <name type="scientific">Callorhinchus milii</name>
    <name type="common">Ghost shark</name>
    <dbReference type="NCBI Taxonomy" id="7868"/>
    <lineage>
        <taxon>Eukaryota</taxon>
        <taxon>Metazoa</taxon>
        <taxon>Chordata</taxon>
        <taxon>Craniata</taxon>
        <taxon>Vertebrata</taxon>
        <taxon>Chondrichthyes</taxon>
        <taxon>Holocephali</taxon>
        <taxon>Chimaeriformes</taxon>
        <taxon>Callorhinchidae</taxon>
        <taxon>Callorhinchus</taxon>
    </lineage>
</organism>
<name>K4FSK1_CALMI</name>
<dbReference type="Pfam" id="PF01114">
    <property type="entry name" value="Colipase"/>
    <property type="match status" value="1"/>
</dbReference>
<dbReference type="AlphaFoldDB" id="K4FSK1"/>
<dbReference type="GO" id="GO:0007586">
    <property type="term" value="P:digestion"/>
    <property type="evidence" value="ECO:0007669"/>
    <property type="project" value="UniProtKB-KW"/>
</dbReference>
<evidence type="ECO:0000256" key="3">
    <source>
        <dbReference type="ARBA" id="ARBA00004613"/>
    </source>
</evidence>
<proteinExistence type="evidence at transcript level"/>
<comment type="function">
    <text evidence="2">Colipase is a cofactor of pancreatic lipase. It allows the lipase to anchor itself to the lipid-water interface. Without colipase the enzyme is washed off by bile salts, which have an inhibitory effect on the lipase.</text>
</comment>
<sequence length="130" mass="14440">MIKIRPVPNHPKMKIILICLACWIAVGIAAPEKGLFLNLDNGELCIGSFQCKSDCCQRDTALSLSRCFSKGPEGDLCSDHFLYNIYYRCPCERGLKCDGDKSFIGSITNTNFGTCKDPNDITKVIQPKED</sequence>
<dbReference type="PANTHER" id="PTHR10041:SF9">
    <property type="entry name" value="COLIPASE"/>
    <property type="match status" value="1"/>
</dbReference>
<dbReference type="InterPro" id="IPR017913">
    <property type="entry name" value="Colipase_N"/>
</dbReference>
<dbReference type="GO" id="GO:0005576">
    <property type="term" value="C:extracellular region"/>
    <property type="evidence" value="ECO:0007669"/>
    <property type="project" value="UniProtKB-SubCell"/>
</dbReference>
<accession>K4FSK1</accession>